<evidence type="ECO:0000256" key="1">
    <source>
        <dbReference type="SAM" id="Coils"/>
    </source>
</evidence>
<sequence>MIENNKLWLEVERLMMELRVVAHKKEAAANAFDAEKAETLKELEDEMGQDIISIFENNPFPCTGWVLSQRVKELERQNTTLSSEKNNLERRVQRLEYENTELSNEKRWAVDVYSRKISTLEYRVLKLEHQNTKLSSELVRQREDTRTVGPLFMNVADRYQHVAEVQIRIKEEELVNMRKASMQLMNAADTYQEVARKQIKAKENDLEDARKAILMIMNVADTYQQVAEKKIKDKVEELRVLGVQKAEMDARIASLESRLEAALVKNQELESTYVKALIENDRLWSVIERLMMGALVEVKEAAAKASDSEKLEIMKELEDHNMKVEEIQTNKNMMKGENDKIQSEVLREKQKHSLFEARVERLKMELDALVKA</sequence>
<dbReference type="Proteomes" id="UP000008022">
    <property type="component" value="Unassembled WGS sequence"/>
</dbReference>
<dbReference type="Gramene" id="ORUFI04G02590.1">
    <property type="protein sequence ID" value="ORUFI04G02590.1"/>
    <property type="gene ID" value="ORUFI04G02590"/>
</dbReference>
<keyword evidence="1" id="KW-0175">Coiled coil</keyword>
<name>A0A0E0P553_ORYRU</name>
<keyword evidence="3" id="KW-1185">Reference proteome</keyword>
<dbReference type="HOGENOM" id="CLU_059306_0_0_1"/>
<evidence type="ECO:0000313" key="3">
    <source>
        <dbReference type="Proteomes" id="UP000008022"/>
    </source>
</evidence>
<reference evidence="3" key="1">
    <citation type="submission" date="2013-06" db="EMBL/GenBank/DDBJ databases">
        <authorList>
            <person name="Zhao Q."/>
        </authorList>
    </citation>
    <scope>NUCLEOTIDE SEQUENCE</scope>
    <source>
        <strain evidence="3">cv. W1943</strain>
    </source>
</reference>
<proteinExistence type="predicted"/>
<dbReference type="EnsemblPlants" id="ORUFI04G02590.1">
    <property type="protein sequence ID" value="ORUFI04G02590.1"/>
    <property type="gene ID" value="ORUFI04G02590"/>
</dbReference>
<reference evidence="2" key="2">
    <citation type="submission" date="2015-06" db="UniProtKB">
        <authorList>
            <consortium name="EnsemblPlants"/>
        </authorList>
    </citation>
    <scope>IDENTIFICATION</scope>
</reference>
<feature type="coiled-coil region" evidence="1">
    <location>
        <begin position="71"/>
        <end position="144"/>
    </location>
</feature>
<feature type="coiled-coil region" evidence="1">
    <location>
        <begin position="245"/>
        <end position="272"/>
    </location>
</feature>
<organism evidence="2 3">
    <name type="scientific">Oryza rufipogon</name>
    <name type="common">Brownbeard rice</name>
    <name type="synonym">Asian wild rice</name>
    <dbReference type="NCBI Taxonomy" id="4529"/>
    <lineage>
        <taxon>Eukaryota</taxon>
        <taxon>Viridiplantae</taxon>
        <taxon>Streptophyta</taxon>
        <taxon>Embryophyta</taxon>
        <taxon>Tracheophyta</taxon>
        <taxon>Spermatophyta</taxon>
        <taxon>Magnoliopsida</taxon>
        <taxon>Liliopsida</taxon>
        <taxon>Poales</taxon>
        <taxon>Poaceae</taxon>
        <taxon>BOP clade</taxon>
        <taxon>Oryzoideae</taxon>
        <taxon>Oryzeae</taxon>
        <taxon>Oryzinae</taxon>
        <taxon>Oryza</taxon>
    </lineage>
</organism>
<feature type="coiled-coil region" evidence="1">
    <location>
        <begin position="310"/>
        <end position="344"/>
    </location>
</feature>
<evidence type="ECO:0000313" key="2">
    <source>
        <dbReference type="EnsemblPlants" id="ORUFI04G02590.1"/>
    </source>
</evidence>
<accession>A0A0E0P553</accession>
<protein>
    <submittedName>
        <fullName evidence="2">Uncharacterized protein</fullName>
    </submittedName>
</protein>
<dbReference type="OMA" id="MMKGEND"/>
<dbReference type="AlphaFoldDB" id="A0A0E0P553"/>